<gene>
    <name evidence="2" type="ORF">DEIGR_103105</name>
</gene>
<dbReference type="AlphaFoldDB" id="A0A100HLV8"/>
<name>A0A100HLV8_9DEIO</name>
<reference evidence="3" key="1">
    <citation type="submission" date="2015-11" db="EMBL/GenBank/DDBJ databases">
        <title>Draft Genome Sequence of the Radioresistant Bacterium Deinococcus grandis, Isolated from Freshwater Fish in Japan.</title>
        <authorList>
            <person name="Satoh K."/>
            <person name="Onodera T."/>
            <person name="Omoso K."/>
            <person name="Takeda-Yano K."/>
            <person name="Katayama T."/>
            <person name="Oono Y."/>
            <person name="Narumi I."/>
        </authorList>
    </citation>
    <scope>NUCLEOTIDE SEQUENCE [LARGE SCALE GENOMIC DNA]</scope>
    <source>
        <strain evidence="3">ATCC 43672</strain>
    </source>
</reference>
<feature type="region of interest" description="Disordered" evidence="1">
    <location>
        <begin position="24"/>
        <end position="44"/>
    </location>
</feature>
<sequence>MNKMTKHYSVKCIKYLRETEFEGRARSKSYRKDNHSPHQNEGTDCLPTLLLGRGVVSWGGLSQEARTAPLPCQPPVGYCVMTLRRTLTLTTHADAARADREANWAKTPQERLAEVEFLRAQRYPGGTAPRLQRTLEFIERPQR</sequence>
<comment type="caution">
    <text evidence="2">The sequence shown here is derived from an EMBL/GenBank/DDBJ whole genome shotgun (WGS) entry which is preliminary data.</text>
</comment>
<accession>A0A100HLV8</accession>
<keyword evidence="3" id="KW-1185">Reference proteome</keyword>
<protein>
    <submittedName>
        <fullName evidence="2">Putative transposase, tnpD</fullName>
    </submittedName>
</protein>
<dbReference type="Proteomes" id="UP000056209">
    <property type="component" value="Unassembled WGS sequence"/>
</dbReference>
<evidence type="ECO:0000256" key="1">
    <source>
        <dbReference type="SAM" id="MobiDB-lite"/>
    </source>
</evidence>
<feature type="compositionally biased region" description="Basic and acidic residues" evidence="1">
    <location>
        <begin position="24"/>
        <end position="38"/>
    </location>
</feature>
<evidence type="ECO:0000313" key="2">
    <source>
        <dbReference type="EMBL" id="GAQ23078.1"/>
    </source>
</evidence>
<evidence type="ECO:0000313" key="3">
    <source>
        <dbReference type="Proteomes" id="UP000056209"/>
    </source>
</evidence>
<organism evidence="2 3">
    <name type="scientific">Deinococcus grandis</name>
    <dbReference type="NCBI Taxonomy" id="57498"/>
    <lineage>
        <taxon>Bacteria</taxon>
        <taxon>Thermotogati</taxon>
        <taxon>Deinococcota</taxon>
        <taxon>Deinococci</taxon>
        <taxon>Deinococcales</taxon>
        <taxon>Deinococcaceae</taxon>
        <taxon>Deinococcus</taxon>
    </lineage>
</organism>
<dbReference type="EMBL" id="BCMS01000001">
    <property type="protein sequence ID" value="GAQ23078.1"/>
    <property type="molecule type" value="Genomic_DNA"/>
</dbReference>
<proteinExistence type="predicted"/>